<evidence type="ECO:0000313" key="4">
    <source>
        <dbReference type="Proteomes" id="UP000250235"/>
    </source>
</evidence>
<evidence type="ECO:0000259" key="2">
    <source>
        <dbReference type="Pfam" id="PF03469"/>
    </source>
</evidence>
<dbReference type="OrthoDB" id="910415at2759"/>
<dbReference type="GO" id="GO:0080188">
    <property type="term" value="P:gene silencing by siRNA-directed DNA methylation"/>
    <property type="evidence" value="ECO:0007669"/>
    <property type="project" value="InterPro"/>
</dbReference>
<feature type="domain" description="Factor of DNA methylation 1-5/IDN2" evidence="2">
    <location>
        <begin position="118"/>
        <end position="166"/>
    </location>
</feature>
<organism evidence="3 4">
    <name type="scientific">Dorcoceras hygrometricum</name>
    <dbReference type="NCBI Taxonomy" id="472368"/>
    <lineage>
        <taxon>Eukaryota</taxon>
        <taxon>Viridiplantae</taxon>
        <taxon>Streptophyta</taxon>
        <taxon>Embryophyta</taxon>
        <taxon>Tracheophyta</taxon>
        <taxon>Spermatophyta</taxon>
        <taxon>Magnoliopsida</taxon>
        <taxon>eudicotyledons</taxon>
        <taxon>Gunneridae</taxon>
        <taxon>Pentapetalae</taxon>
        <taxon>asterids</taxon>
        <taxon>lamiids</taxon>
        <taxon>Lamiales</taxon>
        <taxon>Gesneriaceae</taxon>
        <taxon>Didymocarpoideae</taxon>
        <taxon>Trichosporeae</taxon>
        <taxon>Loxocarpinae</taxon>
        <taxon>Dorcoceras</taxon>
    </lineage>
</organism>
<dbReference type="EMBL" id="KV005869">
    <property type="protein sequence ID" value="KZV33332.1"/>
    <property type="molecule type" value="Genomic_DNA"/>
</dbReference>
<evidence type="ECO:0000256" key="1">
    <source>
        <dbReference type="SAM" id="MobiDB-lite"/>
    </source>
</evidence>
<dbReference type="PANTHER" id="PTHR21596">
    <property type="entry name" value="RIBONUCLEASE P SUBUNIT P38"/>
    <property type="match status" value="1"/>
</dbReference>
<gene>
    <name evidence="3" type="ORF">F511_41490</name>
</gene>
<dbReference type="Pfam" id="PF03469">
    <property type="entry name" value="XH"/>
    <property type="match status" value="1"/>
</dbReference>
<dbReference type="PANTHER" id="PTHR21596:SF65">
    <property type="entry name" value="PROTEIN INVOLVED IN DE NOVO 2-RELATED"/>
    <property type="match status" value="1"/>
</dbReference>
<proteinExistence type="predicted"/>
<feature type="compositionally biased region" description="Polar residues" evidence="1">
    <location>
        <begin position="28"/>
        <end position="37"/>
    </location>
</feature>
<sequence>MNFEREIEDSRAPSSFEDFNYLCSSLSTHSNLSQQGPSGDDSRDLPLPSQPQHSRPQWAQLRAMTRENSDDFMEEFLDVEQIERSFSALRQAGRCELSISVEFLLILPVPVRVDCVVEKEKLVDLNENYSIEVSNAGTHAFFEINECNPRGRYIISEMWNYEEGRRRSYLGFWYSGGISVVKRLSEQWQHKAKLFGLAEELYQFRVRWCIIVRVPAWRLVVLLRAGQDRIYSWTNGRELVECSTLFVGEQAACFLLENYTGLERAVAAGRSCVKRELSEQVTRVIQHFGVLTIDSADGFWNQQIC</sequence>
<dbReference type="Proteomes" id="UP000250235">
    <property type="component" value="Unassembled WGS sequence"/>
</dbReference>
<keyword evidence="4" id="KW-1185">Reference proteome</keyword>
<name>A0A2Z7BG57_9LAMI</name>
<dbReference type="InterPro" id="IPR045177">
    <property type="entry name" value="FDM1-5/IDN2"/>
</dbReference>
<evidence type="ECO:0000313" key="3">
    <source>
        <dbReference type="EMBL" id="KZV33332.1"/>
    </source>
</evidence>
<accession>A0A2Z7BG57</accession>
<reference evidence="3 4" key="1">
    <citation type="journal article" date="2015" name="Proc. Natl. Acad. Sci. U.S.A.">
        <title>The resurrection genome of Boea hygrometrica: A blueprint for survival of dehydration.</title>
        <authorList>
            <person name="Xiao L."/>
            <person name="Yang G."/>
            <person name="Zhang L."/>
            <person name="Yang X."/>
            <person name="Zhao S."/>
            <person name="Ji Z."/>
            <person name="Zhou Q."/>
            <person name="Hu M."/>
            <person name="Wang Y."/>
            <person name="Chen M."/>
            <person name="Xu Y."/>
            <person name="Jin H."/>
            <person name="Xiao X."/>
            <person name="Hu G."/>
            <person name="Bao F."/>
            <person name="Hu Y."/>
            <person name="Wan P."/>
            <person name="Li L."/>
            <person name="Deng X."/>
            <person name="Kuang T."/>
            <person name="Xiang C."/>
            <person name="Zhu J.K."/>
            <person name="Oliver M.J."/>
            <person name="He Y."/>
        </authorList>
    </citation>
    <scope>NUCLEOTIDE SEQUENCE [LARGE SCALE GENOMIC DNA]</scope>
    <source>
        <strain evidence="4">cv. XS01</strain>
    </source>
</reference>
<protein>
    <submittedName>
        <fullName evidence="3">WEB family protein chloroplastic</fullName>
    </submittedName>
</protein>
<dbReference type="InterPro" id="IPR005379">
    <property type="entry name" value="FDM1-5/IDN2_XH"/>
</dbReference>
<dbReference type="AlphaFoldDB" id="A0A2Z7BG57"/>
<feature type="region of interest" description="Disordered" evidence="1">
    <location>
        <begin position="28"/>
        <end position="57"/>
    </location>
</feature>